<accession>A0A4Q2KG73</accession>
<sequence>MYSCFRPGKTWYDTDGKPIQAHGGSILFANDTFYWYGENKEGITGRATGTACRYWHHGVKLYSSKDLYNWKDEGLIMPESADENNPFYPAHIMDRPHIIFNKKTGMYVMWAKTARGSFDGAAFSVCISDDIKKPFRFLHEINLPPFHAGDFDLIEEDGKGYVVYENPHTSMICQTLTEDFTSLTDEYSEHMKEKCPPFVREAPAFFQRGGRKFLLTSGTTGYFPNPSRFDEIKELHGRWVTLGNACRNDTANNSFHAQFSSVFRHPYKKDLYIALGDRWLTDLSPQMPDIQKVFHGLFDETAPKIAANADLSTFSDENTSEAKYVWLPVRFDKNGDPYIEWAFEWRIDAFETV</sequence>
<dbReference type="Gene3D" id="2.115.10.20">
    <property type="entry name" value="Glycosyl hydrolase domain, family 43"/>
    <property type="match status" value="1"/>
</dbReference>
<keyword evidence="2 4" id="KW-0378">Hydrolase</keyword>
<dbReference type="InterPro" id="IPR023296">
    <property type="entry name" value="Glyco_hydro_beta-prop_sf"/>
</dbReference>
<keyword evidence="3 4" id="KW-0326">Glycosidase</keyword>
<dbReference type="Proteomes" id="UP000291269">
    <property type="component" value="Unassembled WGS sequence"/>
</dbReference>
<dbReference type="EMBL" id="SDOZ01000002">
    <property type="protein sequence ID" value="RXZ62352.1"/>
    <property type="molecule type" value="Genomic_DNA"/>
</dbReference>
<comment type="similarity">
    <text evidence="1 4">Belongs to the glycosyl hydrolase 43 family.</text>
</comment>
<dbReference type="GO" id="GO:0004553">
    <property type="term" value="F:hydrolase activity, hydrolyzing O-glycosyl compounds"/>
    <property type="evidence" value="ECO:0007669"/>
    <property type="project" value="InterPro"/>
</dbReference>
<evidence type="ECO:0000256" key="2">
    <source>
        <dbReference type="ARBA" id="ARBA00022801"/>
    </source>
</evidence>
<dbReference type="InterPro" id="IPR006710">
    <property type="entry name" value="Glyco_hydro_43"/>
</dbReference>
<dbReference type="RefSeq" id="WP_129225982.1">
    <property type="nucleotide sequence ID" value="NZ_SDOZ01000002.1"/>
</dbReference>
<evidence type="ECO:0000313" key="5">
    <source>
        <dbReference type="EMBL" id="RXZ62352.1"/>
    </source>
</evidence>
<name>A0A4Q2KG73_9FIRM</name>
<protein>
    <recommendedName>
        <fullName evidence="7">Glycosyl hydrolase family 43</fullName>
    </recommendedName>
</protein>
<dbReference type="PANTHER" id="PTHR22925">
    <property type="entry name" value="GLYCOSYL HYDROLASE 43 FAMILY MEMBER"/>
    <property type="match status" value="1"/>
</dbReference>
<organism evidence="5 6">
    <name type="scientific">Candidatus Borkfalkia ceftriaxoniphila</name>
    <dbReference type="NCBI Taxonomy" id="2508949"/>
    <lineage>
        <taxon>Bacteria</taxon>
        <taxon>Bacillati</taxon>
        <taxon>Bacillota</taxon>
        <taxon>Clostridia</taxon>
        <taxon>Christensenellales</taxon>
        <taxon>Christensenellaceae</taxon>
        <taxon>Candidatus Borkfalkia</taxon>
    </lineage>
</organism>
<reference evidence="5 6" key="1">
    <citation type="journal article" date="2019" name="Gut">
        <title>Antibiotics-induced monodominance of a novel gut bacterial order.</title>
        <authorList>
            <person name="Hildebrand F."/>
            <person name="Moitinho-Silva L."/>
            <person name="Blasche S."/>
            <person name="Jahn M.T."/>
            <person name="Gossmann T.I."/>
            <person name="Heuerta-Cepas J."/>
            <person name="Hercog R."/>
            <person name="Luetge M."/>
            <person name="Bahram M."/>
            <person name="Pryszlak A."/>
            <person name="Alves R.J."/>
            <person name="Waszak S.M."/>
            <person name="Zhu A."/>
            <person name="Ye L."/>
            <person name="Costea P.I."/>
            <person name="Aalvink S."/>
            <person name="Belzer C."/>
            <person name="Forslund S.K."/>
            <person name="Sunagawa S."/>
            <person name="Hentschel U."/>
            <person name="Merten C."/>
            <person name="Patil K.R."/>
            <person name="Benes V."/>
            <person name="Bork P."/>
        </authorList>
    </citation>
    <scope>NUCLEOTIDE SEQUENCE [LARGE SCALE GENOMIC DNA]</scope>
    <source>
        <strain evidence="5 6">HDS1380</strain>
    </source>
</reference>
<dbReference type="AlphaFoldDB" id="A0A4Q2KG73"/>
<evidence type="ECO:0000256" key="3">
    <source>
        <dbReference type="ARBA" id="ARBA00023295"/>
    </source>
</evidence>
<keyword evidence="6" id="KW-1185">Reference proteome</keyword>
<evidence type="ECO:0000313" key="6">
    <source>
        <dbReference type="Proteomes" id="UP000291269"/>
    </source>
</evidence>
<dbReference type="Pfam" id="PF04616">
    <property type="entry name" value="Glyco_hydro_43"/>
    <property type="match status" value="1"/>
</dbReference>
<proteinExistence type="inferred from homology"/>
<comment type="caution">
    <text evidence="5">The sequence shown here is derived from an EMBL/GenBank/DDBJ whole genome shotgun (WGS) entry which is preliminary data.</text>
</comment>
<gene>
    <name evidence="5" type="ORF">ESZ91_08145</name>
</gene>
<dbReference type="PANTHER" id="PTHR22925:SF3">
    <property type="entry name" value="GLYCOSYL HYDROLASE FAMILY PROTEIN 43"/>
    <property type="match status" value="1"/>
</dbReference>
<evidence type="ECO:0000256" key="1">
    <source>
        <dbReference type="ARBA" id="ARBA00009865"/>
    </source>
</evidence>
<dbReference type="SUPFAM" id="SSF75005">
    <property type="entry name" value="Arabinanase/levansucrase/invertase"/>
    <property type="match status" value="1"/>
</dbReference>
<evidence type="ECO:0008006" key="7">
    <source>
        <dbReference type="Google" id="ProtNLM"/>
    </source>
</evidence>
<dbReference type="GO" id="GO:0005975">
    <property type="term" value="P:carbohydrate metabolic process"/>
    <property type="evidence" value="ECO:0007669"/>
    <property type="project" value="InterPro"/>
</dbReference>
<dbReference type="OrthoDB" id="273314at2"/>
<evidence type="ECO:0000256" key="4">
    <source>
        <dbReference type="RuleBase" id="RU361187"/>
    </source>
</evidence>